<evidence type="ECO:0000313" key="2">
    <source>
        <dbReference type="EMBL" id="TXC72903.1"/>
    </source>
</evidence>
<organism evidence="2 3">
    <name type="scientific">Sphingomonas ginsenosidivorax</name>
    <dbReference type="NCBI Taxonomy" id="862135"/>
    <lineage>
        <taxon>Bacteria</taxon>
        <taxon>Pseudomonadati</taxon>
        <taxon>Pseudomonadota</taxon>
        <taxon>Alphaproteobacteria</taxon>
        <taxon>Sphingomonadales</taxon>
        <taxon>Sphingomonadaceae</taxon>
        <taxon>Sphingomonas</taxon>
    </lineage>
</organism>
<evidence type="ECO:0000313" key="3">
    <source>
        <dbReference type="Proteomes" id="UP000321250"/>
    </source>
</evidence>
<dbReference type="GO" id="GO:0009882">
    <property type="term" value="F:blue light photoreceptor activity"/>
    <property type="evidence" value="ECO:0007669"/>
    <property type="project" value="InterPro"/>
</dbReference>
<dbReference type="Pfam" id="PF04940">
    <property type="entry name" value="BLUF"/>
    <property type="match status" value="1"/>
</dbReference>
<proteinExistence type="predicted"/>
<dbReference type="PROSITE" id="PS50925">
    <property type="entry name" value="BLUF"/>
    <property type="match status" value="1"/>
</dbReference>
<dbReference type="InterPro" id="IPR007024">
    <property type="entry name" value="BLUF_domain"/>
</dbReference>
<dbReference type="AlphaFoldDB" id="A0A5C6UJ77"/>
<feature type="domain" description="BLUF" evidence="1">
    <location>
        <begin position="1"/>
        <end position="92"/>
    </location>
</feature>
<dbReference type="OrthoDB" id="196105at2"/>
<dbReference type="GO" id="GO:0071949">
    <property type="term" value="F:FAD binding"/>
    <property type="evidence" value="ECO:0007669"/>
    <property type="project" value="InterPro"/>
</dbReference>
<name>A0A5C6UJ77_9SPHN</name>
<dbReference type="SMART" id="SM01034">
    <property type="entry name" value="BLUF"/>
    <property type="match status" value="1"/>
</dbReference>
<evidence type="ECO:0000259" key="1">
    <source>
        <dbReference type="PROSITE" id="PS50925"/>
    </source>
</evidence>
<dbReference type="Gene3D" id="3.30.70.100">
    <property type="match status" value="1"/>
</dbReference>
<protein>
    <submittedName>
        <fullName evidence="2">BLUF domain-containing protein</fullName>
    </submittedName>
</protein>
<sequence length="134" mass="15056">MQRLLYISTARTPLTQAEIDDILRTSRRNNAAVAVTGLLVVGGRRFMQALEGPTEAVERVYQRICADPRHFAVVMLARETIERRRFDDWAMGYRAGADPSGTELPEVIRSLTATIEDPTLRAYFTSFGDLHAKS</sequence>
<dbReference type="Proteomes" id="UP000321250">
    <property type="component" value="Unassembled WGS sequence"/>
</dbReference>
<dbReference type="InterPro" id="IPR036046">
    <property type="entry name" value="Acylphosphatase-like_dom_sf"/>
</dbReference>
<accession>A0A5C6UJ77</accession>
<gene>
    <name evidence="2" type="ORF">FSB78_11930</name>
</gene>
<dbReference type="SUPFAM" id="SSF54975">
    <property type="entry name" value="Acylphosphatase/BLUF domain-like"/>
    <property type="match status" value="1"/>
</dbReference>
<comment type="caution">
    <text evidence="2">The sequence shown here is derived from an EMBL/GenBank/DDBJ whole genome shotgun (WGS) entry which is preliminary data.</text>
</comment>
<dbReference type="EMBL" id="VOQR01000001">
    <property type="protein sequence ID" value="TXC72903.1"/>
    <property type="molecule type" value="Genomic_DNA"/>
</dbReference>
<keyword evidence="3" id="KW-1185">Reference proteome</keyword>
<reference evidence="2 3" key="1">
    <citation type="journal article" date="2013" name="Antonie Van Leeuwenhoek">
        <title>Sphingomonas ginsenosidivorax sp. nov., with the ability to transform ginsenosides.</title>
        <authorList>
            <person name="Jin X.F."/>
            <person name="Kim J.K."/>
            <person name="Liu Q.M."/>
            <person name="Kang M.S."/>
            <person name="He D."/>
            <person name="Jin F.X."/>
            <person name="Kim S.C."/>
            <person name="Im W.T."/>
        </authorList>
    </citation>
    <scope>NUCLEOTIDE SEQUENCE [LARGE SCALE GENOMIC DNA]</scope>
    <source>
        <strain evidence="2 3">KHI67</strain>
    </source>
</reference>